<accession>A0A0D7CHT8</accession>
<keyword evidence="3" id="KW-1185">Reference proteome</keyword>
<sequence>MSYKRQMEQRARERAAEREGREAEGQQGATAAVPAPGGEVDPLQSPAAAAVNEAYRPQPFTPDLIPEPEKLDAQGPMSAQEIDELAHCEAAYTNANQAEWLKWKAAHAVRERKTHRGPDGTRTWPEYCDEKFGESESEVNRSIQQWPLMKAISEQWTRPLATPASHVQALLPVIEGYGLEETARDYVTLRTWAAENKKRVTAADLETWVDKAQAVQQPGERPALTAENWMAAREERVEKAKSTKARPAAQPSPGTPAVGAAAGVQTAGEEASHPNLGDSGTPASDEQPHQEPDDAPTEEAPGPGGPEGAGDQETDDGKADQAAKVWSELEGMHSAMVMSGLLQHARTDTLTSIAQTARAIAEAAEEVLKER</sequence>
<dbReference type="PATRIC" id="fig|1240678.4.peg.5475"/>
<feature type="region of interest" description="Disordered" evidence="1">
    <location>
        <begin position="1"/>
        <end position="76"/>
    </location>
</feature>
<comment type="caution">
    <text evidence="2">The sequence shown here is derived from an EMBL/GenBank/DDBJ whole genome shotgun (WGS) entry which is preliminary data.</text>
</comment>
<dbReference type="Proteomes" id="UP000032458">
    <property type="component" value="Unassembled WGS sequence"/>
</dbReference>
<organism evidence="2 3">
    <name type="scientific">Streptomyces natalensis ATCC 27448</name>
    <dbReference type="NCBI Taxonomy" id="1240678"/>
    <lineage>
        <taxon>Bacteria</taxon>
        <taxon>Bacillati</taxon>
        <taxon>Actinomycetota</taxon>
        <taxon>Actinomycetes</taxon>
        <taxon>Kitasatosporales</taxon>
        <taxon>Streptomycetaceae</taxon>
        <taxon>Streptomyces</taxon>
    </lineage>
</organism>
<feature type="region of interest" description="Disordered" evidence="1">
    <location>
        <begin position="235"/>
        <end position="322"/>
    </location>
</feature>
<name>A0A0D7CHT8_9ACTN</name>
<dbReference type="AlphaFoldDB" id="A0A0D7CHT8"/>
<dbReference type="RefSeq" id="WP_030064125.1">
    <property type="nucleotide sequence ID" value="NZ_JRKI01000033.1"/>
</dbReference>
<gene>
    <name evidence="2" type="ORF">SNA_25715</name>
</gene>
<evidence type="ECO:0000313" key="2">
    <source>
        <dbReference type="EMBL" id="KIZ15626.1"/>
    </source>
</evidence>
<reference evidence="2 3" key="1">
    <citation type="submission" date="2014-09" db="EMBL/GenBank/DDBJ databases">
        <title>Draft genome sequence of Streptomyces natalensis ATCC 27448, producer of the antifungal pimaricin.</title>
        <authorList>
            <person name="Mendes M.V."/>
            <person name="Beites T."/>
            <person name="Pires S."/>
            <person name="Santos C.L."/>
            <person name="Moradas-Ferreira P."/>
        </authorList>
    </citation>
    <scope>NUCLEOTIDE SEQUENCE [LARGE SCALE GENOMIC DNA]</scope>
    <source>
        <strain evidence="2 3">ATCC 27448</strain>
    </source>
</reference>
<protein>
    <submittedName>
        <fullName evidence="2">Uncharacterized protein</fullName>
    </submittedName>
</protein>
<feature type="compositionally biased region" description="Low complexity" evidence="1">
    <location>
        <begin position="255"/>
        <end position="269"/>
    </location>
</feature>
<proteinExistence type="predicted"/>
<feature type="compositionally biased region" description="Basic and acidic residues" evidence="1">
    <location>
        <begin position="1"/>
        <end position="24"/>
    </location>
</feature>
<evidence type="ECO:0000256" key="1">
    <source>
        <dbReference type="SAM" id="MobiDB-lite"/>
    </source>
</evidence>
<evidence type="ECO:0000313" key="3">
    <source>
        <dbReference type="Proteomes" id="UP000032458"/>
    </source>
</evidence>
<dbReference type="EMBL" id="JRKI01000033">
    <property type="protein sequence ID" value="KIZ15626.1"/>
    <property type="molecule type" value="Genomic_DNA"/>
</dbReference>